<protein>
    <submittedName>
        <fullName evidence="1">HNH endonuclease</fullName>
    </submittedName>
</protein>
<name>A0A4U1L7B4_9SPHN</name>
<organism evidence="1 2">
    <name type="scientific">Sphingomonas baiyangensis</name>
    <dbReference type="NCBI Taxonomy" id="2572576"/>
    <lineage>
        <taxon>Bacteria</taxon>
        <taxon>Pseudomonadati</taxon>
        <taxon>Pseudomonadota</taxon>
        <taxon>Alphaproteobacteria</taxon>
        <taxon>Sphingomonadales</taxon>
        <taxon>Sphingomonadaceae</taxon>
        <taxon>Sphingomonas</taxon>
    </lineage>
</organism>
<dbReference type="Proteomes" id="UP000309138">
    <property type="component" value="Unassembled WGS sequence"/>
</dbReference>
<dbReference type="EMBL" id="SWKR01000002">
    <property type="protein sequence ID" value="TKD52250.1"/>
    <property type="molecule type" value="Genomic_DNA"/>
</dbReference>
<keyword evidence="1" id="KW-0540">Nuclease</keyword>
<dbReference type="PANTHER" id="PTHR37827:SF1">
    <property type="entry name" value="HNH DOMAIN-CONTAINING PROTEIN"/>
    <property type="match status" value="1"/>
</dbReference>
<evidence type="ECO:0000313" key="1">
    <source>
        <dbReference type="EMBL" id="TKD52250.1"/>
    </source>
</evidence>
<sequence>MLCERPIGRRLEWHHAIPRSRGGDAVVPVHPICHRTIHATFTNVELATAYCTGEALRGHPAIARFVTWVADKPVDFHAPTRAAR</sequence>
<dbReference type="OrthoDB" id="7667044at2"/>
<keyword evidence="1" id="KW-0255">Endonuclease</keyword>
<gene>
    <name evidence="1" type="ORF">FBR43_11200</name>
</gene>
<evidence type="ECO:0000313" key="2">
    <source>
        <dbReference type="Proteomes" id="UP000309138"/>
    </source>
</evidence>
<reference evidence="1 2" key="1">
    <citation type="submission" date="2019-04" db="EMBL/GenBank/DDBJ databases">
        <authorList>
            <person name="Yang Y."/>
            <person name="Wei D."/>
        </authorList>
    </citation>
    <scope>NUCLEOTIDE SEQUENCE [LARGE SCALE GENOMIC DNA]</scope>
    <source>
        <strain evidence="1 2">L-1-4w-11</strain>
    </source>
</reference>
<proteinExistence type="predicted"/>
<dbReference type="GO" id="GO:0004519">
    <property type="term" value="F:endonuclease activity"/>
    <property type="evidence" value="ECO:0007669"/>
    <property type="project" value="UniProtKB-KW"/>
</dbReference>
<dbReference type="RefSeq" id="WP_136944174.1">
    <property type="nucleotide sequence ID" value="NZ_SWKR01000002.1"/>
</dbReference>
<accession>A0A4U1L7B4</accession>
<comment type="caution">
    <text evidence="1">The sequence shown here is derived from an EMBL/GenBank/DDBJ whole genome shotgun (WGS) entry which is preliminary data.</text>
</comment>
<keyword evidence="2" id="KW-1185">Reference proteome</keyword>
<dbReference type="PANTHER" id="PTHR37827">
    <property type="entry name" value="TUDOR DOMAIN-CONTAINING PROTEIN"/>
    <property type="match status" value="1"/>
</dbReference>
<keyword evidence="1" id="KW-0378">Hydrolase</keyword>
<dbReference type="AlphaFoldDB" id="A0A4U1L7B4"/>